<dbReference type="SUPFAM" id="SSF55920">
    <property type="entry name" value="Creatinase/aminopeptidase"/>
    <property type="match status" value="1"/>
</dbReference>
<proteinExistence type="predicted"/>
<dbReference type="InterPro" id="IPR050659">
    <property type="entry name" value="Peptidase_M24B"/>
</dbReference>
<dbReference type="Gene3D" id="3.40.350.10">
    <property type="entry name" value="Creatinase/prolidase N-terminal domain"/>
    <property type="match status" value="1"/>
</dbReference>
<dbReference type="GO" id="GO:0016787">
    <property type="term" value="F:hydrolase activity"/>
    <property type="evidence" value="ECO:0007669"/>
    <property type="project" value="UniProtKB-KW"/>
</dbReference>
<dbReference type="PANTHER" id="PTHR46112">
    <property type="entry name" value="AMINOPEPTIDASE"/>
    <property type="match status" value="1"/>
</dbReference>
<dbReference type="Gene3D" id="3.90.230.10">
    <property type="entry name" value="Creatinase/methionine aminopeptidase superfamily"/>
    <property type="match status" value="1"/>
</dbReference>
<comment type="caution">
    <text evidence="3">The sequence shown here is derived from an EMBL/GenBank/DDBJ whole genome shotgun (WGS) entry which is preliminary data.</text>
</comment>
<feature type="domain" description="Peptidase M24" evidence="1">
    <location>
        <begin position="172"/>
        <end position="378"/>
    </location>
</feature>
<dbReference type="InterPro" id="IPR000587">
    <property type="entry name" value="Creatinase_N"/>
</dbReference>
<dbReference type="SUPFAM" id="SSF53092">
    <property type="entry name" value="Creatinase/prolidase N-terminal domain"/>
    <property type="match status" value="1"/>
</dbReference>
<name>A0ABT4LMG2_9PROT</name>
<dbReference type="CDD" id="cd01066">
    <property type="entry name" value="APP_MetAP"/>
    <property type="match status" value="1"/>
</dbReference>
<accession>A0ABT4LMG2</accession>
<reference evidence="3" key="1">
    <citation type="submission" date="2022-12" db="EMBL/GenBank/DDBJ databases">
        <title>Bacterial isolates from different developmental stages of Nematostella vectensis.</title>
        <authorList>
            <person name="Fraune S."/>
        </authorList>
    </citation>
    <scope>NUCLEOTIDE SEQUENCE</scope>
    <source>
        <strain evidence="3">G21630-S1</strain>
    </source>
</reference>
<dbReference type="Pfam" id="PF00557">
    <property type="entry name" value="Peptidase_M24"/>
    <property type="match status" value="1"/>
</dbReference>
<dbReference type="PANTHER" id="PTHR46112:SF2">
    <property type="entry name" value="XAA-PRO AMINOPEPTIDASE P-RELATED"/>
    <property type="match status" value="1"/>
</dbReference>
<dbReference type="Proteomes" id="UP001069802">
    <property type="component" value="Unassembled WGS sequence"/>
</dbReference>
<keyword evidence="3" id="KW-0378">Hydrolase</keyword>
<dbReference type="InterPro" id="IPR029149">
    <property type="entry name" value="Creatin/AminoP/Spt16_N"/>
</dbReference>
<dbReference type="EC" id="3.5.4.44" evidence="3"/>
<protein>
    <submittedName>
        <fullName evidence="3">Ectoine hydrolase DoeA</fullName>
        <ecNumber evidence="3">3.5.4.44</ecNumber>
    </submittedName>
</protein>
<feature type="domain" description="Creatinase N-terminal" evidence="2">
    <location>
        <begin position="20"/>
        <end position="164"/>
    </location>
</feature>
<organism evidence="3 4">
    <name type="scientific">Kiloniella laminariae</name>
    <dbReference type="NCBI Taxonomy" id="454162"/>
    <lineage>
        <taxon>Bacteria</taxon>
        <taxon>Pseudomonadati</taxon>
        <taxon>Pseudomonadota</taxon>
        <taxon>Alphaproteobacteria</taxon>
        <taxon>Rhodospirillales</taxon>
        <taxon>Kiloniellaceae</taxon>
        <taxon>Kiloniella</taxon>
    </lineage>
</organism>
<dbReference type="Pfam" id="PF01321">
    <property type="entry name" value="Creatinase_N"/>
    <property type="match status" value="1"/>
</dbReference>
<evidence type="ECO:0000313" key="3">
    <source>
        <dbReference type="EMBL" id="MCZ4282307.1"/>
    </source>
</evidence>
<gene>
    <name evidence="3" type="primary">doeA</name>
    <name evidence="3" type="ORF">O4H49_16090</name>
</gene>
<dbReference type="InterPro" id="IPR014335">
    <property type="entry name" value="Ectoine_EutD"/>
</dbReference>
<evidence type="ECO:0000259" key="2">
    <source>
        <dbReference type="Pfam" id="PF01321"/>
    </source>
</evidence>
<dbReference type="InterPro" id="IPR000994">
    <property type="entry name" value="Pept_M24"/>
</dbReference>
<dbReference type="EMBL" id="JAPWGY010000006">
    <property type="protein sequence ID" value="MCZ4282307.1"/>
    <property type="molecule type" value="Genomic_DNA"/>
</dbReference>
<dbReference type="InterPro" id="IPR036005">
    <property type="entry name" value="Creatinase/aminopeptidase-like"/>
</dbReference>
<dbReference type="RefSeq" id="WP_269424456.1">
    <property type="nucleotide sequence ID" value="NZ_JAPWGY010000006.1"/>
</dbReference>
<dbReference type="NCBIfam" id="TIGR02993">
    <property type="entry name" value="ectoine_eutD"/>
    <property type="match status" value="1"/>
</dbReference>
<keyword evidence="4" id="KW-1185">Reference proteome</keyword>
<sequence length="397" mass="44102">MALNPAGIELCFDLSEYDVRLAKTRRAMQSAGVDCLVVTDPSNMAWLTGYDGWSFYVHQCVIVTGEGQPIWFGRSMDANGAKRTCYLSHDNIIGYADHYVQSTERHPMDLLASILDAKGFGKASIGVEMDNYYFSAAAYASLVRHLPNVTFKDTTNLVNWQRVVKSPQELDYMRKAGKIVEVMHQRIRETVKPGLRKNELVAAIYDAGLRGVEGAGGDYPAIVPLLPSGADASASHLTWDDRPMRSGEGTFFEIAGCYKRYHCPLSRTVFLGKPEQKFLDAEKAVLEGMEAGLEQARVGNFCEDIANSFFAVLKKHGIIKDSRTGYSIGLSYPPDWGEHTMSLRKGDRTVLEPGMTFHFMTGLWLEDWGLEITESIVIGDKGPECLSSVPRELFVIS</sequence>
<evidence type="ECO:0000313" key="4">
    <source>
        <dbReference type="Proteomes" id="UP001069802"/>
    </source>
</evidence>
<evidence type="ECO:0000259" key="1">
    <source>
        <dbReference type="Pfam" id="PF00557"/>
    </source>
</evidence>